<gene>
    <name evidence="2" type="ORF">G2W53_028518</name>
</gene>
<feature type="domain" description="hAT-like transposase RNase-H fold" evidence="1">
    <location>
        <begin position="1"/>
        <end position="65"/>
    </location>
</feature>
<organism evidence="2 3">
    <name type="scientific">Senna tora</name>
    <dbReference type="NCBI Taxonomy" id="362788"/>
    <lineage>
        <taxon>Eukaryota</taxon>
        <taxon>Viridiplantae</taxon>
        <taxon>Streptophyta</taxon>
        <taxon>Embryophyta</taxon>
        <taxon>Tracheophyta</taxon>
        <taxon>Spermatophyta</taxon>
        <taxon>Magnoliopsida</taxon>
        <taxon>eudicotyledons</taxon>
        <taxon>Gunneridae</taxon>
        <taxon>Pentapetalae</taxon>
        <taxon>rosids</taxon>
        <taxon>fabids</taxon>
        <taxon>Fabales</taxon>
        <taxon>Fabaceae</taxon>
        <taxon>Caesalpinioideae</taxon>
        <taxon>Cassia clade</taxon>
        <taxon>Senna</taxon>
    </lineage>
</organism>
<dbReference type="SUPFAM" id="SSF53098">
    <property type="entry name" value="Ribonuclease H-like"/>
    <property type="match status" value="1"/>
</dbReference>
<evidence type="ECO:0000259" key="1">
    <source>
        <dbReference type="Pfam" id="PF14372"/>
    </source>
</evidence>
<accession>A0A834WEV6</accession>
<protein>
    <submittedName>
        <fullName evidence="2">Zinc finger BED domain-containing protein RICESLEEPER 2-like</fullName>
    </submittedName>
</protein>
<keyword evidence="3" id="KW-1185">Reference proteome</keyword>
<dbReference type="Pfam" id="PF14372">
    <property type="entry name" value="hAT-like_RNase-H"/>
    <property type="match status" value="1"/>
</dbReference>
<reference evidence="2" key="1">
    <citation type="submission" date="2020-09" db="EMBL/GenBank/DDBJ databases">
        <title>Genome-Enabled Discovery of Anthraquinone Biosynthesis in Senna tora.</title>
        <authorList>
            <person name="Kang S.-H."/>
            <person name="Pandey R.P."/>
            <person name="Lee C.-M."/>
            <person name="Sim J.-S."/>
            <person name="Jeong J.-T."/>
            <person name="Choi B.-S."/>
            <person name="Jung M."/>
            <person name="Ginzburg D."/>
            <person name="Zhao K."/>
            <person name="Won S.Y."/>
            <person name="Oh T.-J."/>
            <person name="Yu Y."/>
            <person name="Kim N.-H."/>
            <person name="Lee O.R."/>
            <person name="Lee T.-H."/>
            <person name="Bashyal P."/>
            <person name="Kim T.-S."/>
            <person name="Lee W.-H."/>
            <person name="Kawkins C."/>
            <person name="Kim C.-K."/>
            <person name="Kim J.S."/>
            <person name="Ahn B.O."/>
            <person name="Rhee S.Y."/>
            <person name="Sohng J.K."/>
        </authorList>
    </citation>
    <scope>NUCLEOTIDE SEQUENCE</scope>
    <source>
        <tissue evidence="2">Leaf</tissue>
    </source>
</reference>
<dbReference type="AlphaFoldDB" id="A0A834WEV6"/>
<dbReference type="EMBL" id="JAAIUW010000009">
    <property type="protein sequence ID" value="KAF7814549.1"/>
    <property type="molecule type" value="Genomic_DNA"/>
</dbReference>
<sequence length="176" mass="20178">MATRMKENFDKYWSDCSVILAIAVVLDPRMKFDALKFCYSKLQPINWEQKLENIKTKLYTLFAQYETRDDGASSSSVAVPPTPLPSTTPLSSVHSKDAYWEYIDYVCETESPVGKSELDKYLEEPMNFQVFRRWHEPITTVASESAFSIGSRVLRPSFSSLIHFIGSPTSWKGKRN</sequence>
<dbReference type="InterPro" id="IPR025525">
    <property type="entry name" value="hAT-like_transposase_RNase-H"/>
</dbReference>
<comment type="caution">
    <text evidence="2">The sequence shown here is derived from an EMBL/GenBank/DDBJ whole genome shotgun (WGS) entry which is preliminary data.</text>
</comment>
<name>A0A834WEV6_9FABA</name>
<dbReference type="InterPro" id="IPR012337">
    <property type="entry name" value="RNaseH-like_sf"/>
</dbReference>
<dbReference type="GO" id="GO:0003677">
    <property type="term" value="F:DNA binding"/>
    <property type="evidence" value="ECO:0007669"/>
    <property type="project" value="InterPro"/>
</dbReference>
<evidence type="ECO:0000313" key="2">
    <source>
        <dbReference type="EMBL" id="KAF7814549.1"/>
    </source>
</evidence>
<dbReference type="OrthoDB" id="1433639at2759"/>
<dbReference type="Proteomes" id="UP000634136">
    <property type="component" value="Unassembled WGS sequence"/>
</dbReference>
<evidence type="ECO:0000313" key="3">
    <source>
        <dbReference type="Proteomes" id="UP000634136"/>
    </source>
</evidence>
<proteinExistence type="predicted"/>
<dbReference type="PANTHER" id="PTHR23272:SF166">
    <property type="entry name" value="ZINC FINGER BED DOMAIN-CONTAINING PROTEIN RICESLEEPER 2-LIKE ISOFORM X1"/>
    <property type="match status" value="1"/>
</dbReference>
<dbReference type="PANTHER" id="PTHR23272">
    <property type="entry name" value="BED FINGER-RELATED"/>
    <property type="match status" value="1"/>
</dbReference>